<sequence>MGANGLVGKFYTFAERVMRIAQFQLLWIAFSLCGGIVLGTMPATIGLFTVMRKWLQGNEDNQSYVKIYWNTFRKEFWKANLIGLIFTIIGFLIYMNFSLIRYTHGIVYWLLVIFVFMISILFVILLFYIFPVYVHFENKFSRYFSLSILIGMSFPFHTALMIIGFYLVYLLLLFIPGLIPFLSIGLFSLVSMWVSMKVFHSMEVKKEQTAVKKQPFMKGFMKNGFKPAANENENAESHH</sequence>
<keyword evidence="1" id="KW-1133">Transmembrane helix</keyword>
<proteinExistence type="predicted"/>
<keyword evidence="1" id="KW-0472">Membrane</keyword>
<feature type="transmembrane region" description="Helical" evidence="1">
    <location>
        <begin position="143"/>
        <end position="167"/>
    </location>
</feature>
<keyword evidence="3" id="KW-1185">Reference proteome</keyword>
<keyword evidence="1" id="KW-0812">Transmembrane</keyword>
<evidence type="ECO:0000313" key="2">
    <source>
        <dbReference type="EMBL" id="GHH99952.1"/>
    </source>
</evidence>
<dbReference type="EMBL" id="BNDS01000017">
    <property type="protein sequence ID" value="GHH99952.1"/>
    <property type="molecule type" value="Genomic_DNA"/>
</dbReference>
<evidence type="ECO:0000313" key="3">
    <source>
        <dbReference type="Proteomes" id="UP000637074"/>
    </source>
</evidence>
<gene>
    <name evidence="2" type="primary">yteU</name>
    <name evidence="2" type="ORF">AM1BK_34950</name>
</gene>
<dbReference type="Pfam" id="PF04854">
    <property type="entry name" value="DUF624"/>
    <property type="match status" value="1"/>
</dbReference>
<reference evidence="2 3" key="1">
    <citation type="journal article" date="2022" name="Int. J. Syst. Evol. Microbiol.">
        <title>Neobacillus kokaensis sp. nov., isolated from soil.</title>
        <authorList>
            <person name="Yuki K."/>
            <person name="Matsubara H."/>
            <person name="Yamaguchi S."/>
        </authorList>
    </citation>
    <scope>NUCLEOTIDE SEQUENCE [LARGE SCALE GENOMIC DNA]</scope>
    <source>
        <strain evidence="2 3">LOB 377</strain>
    </source>
</reference>
<feature type="transmembrane region" description="Helical" evidence="1">
    <location>
        <begin position="106"/>
        <end position="131"/>
    </location>
</feature>
<feature type="transmembrane region" description="Helical" evidence="1">
    <location>
        <begin position="173"/>
        <end position="196"/>
    </location>
</feature>
<evidence type="ECO:0000256" key="1">
    <source>
        <dbReference type="SAM" id="Phobius"/>
    </source>
</evidence>
<name>A0ABQ3N8I1_9BACI</name>
<feature type="transmembrane region" description="Helical" evidence="1">
    <location>
        <begin position="25"/>
        <end position="48"/>
    </location>
</feature>
<dbReference type="Proteomes" id="UP000637074">
    <property type="component" value="Unassembled WGS sequence"/>
</dbReference>
<comment type="caution">
    <text evidence="2">The sequence shown here is derived from an EMBL/GenBank/DDBJ whole genome shotgun (WGS) entry which is preliminary data.</text>
</comment>
<evidence type="ECO:0008006" key="4">
    <source>
        <dbReference type="Google" id="ProtNLM"/>
    </source>
</evidence>
<dbReference type="InterPro" id="IPR006938">
    <property type="entry name" value="DUF624"/>
</dbReference>
<accession>A0ABQ3N8I1</accession>
<dbReference type="RefSeq" id="WP_191274984.1">
    <property type="nucleotide sequence ID" value="NZ_BNDS01000017.1"/>
</dbReference>
<protein>
    <recommendedName>
        <fullName evidence="4">DUF624 domain-containing protein</fullName>
    </recommendedName>
</protein>
<organism evidence="2 3">
    <name type="scientific">Neobacillus kokaensis</name>
    <dbReference type="NCBI Taxonomy" id="2759023"/>
    <lineage>
        <taxon>Bacteria</taxon>
        <taxon>Bacillati</taxon>
        <taxon>Bacillota</taxon>
        <taxon>Bacilli</taxon>
        <taxon>Bacillales</taxon>
        <taxon>Bacillaceae</taxon>
        <taxon>Neobacillus</taxon>
    </lineage>
</organism>
<feature type="transmembrane region" description="Helical" evidence="1">
    <location>
        <begin position="81"/>
        <end position="100"/>
    </location>
</feature>